<dbReference type="NCBIfam" id="TIGR03804">
    <property type="entry name" value="para_beta_helix"/>
    <property type="match status" value="2"/>
</dbReference>
<feature type="domain" description="Periplasmic copper-binding protein NosD beta helix" evidence="1">
    <location>
        <begin position="65"/>
        <end position="236"/>
    </location>
</feature>
<dbReference type="InterPro" id="IPR012334">
    <property type="entry name" value="Pectin_lyas_fold"/>
</dbReference>
<organism evidence="2 3">
    <name type="scientific">Candidatus Falkowbacteria bacterium RBG_13_39_14</name>
    <dbReference type="NCBI Taxonomy" id="1797985"/>
    <lineage>
        <taxon>Bacteria</taxon>
        <taxon>Candidatus Falkowiibacteriota</taxon>
    </lineage>
</organism>
<evidence type="ECO:0000313" key="2">
    <source>
        <dbReference type="EMBL" id="OGF22639.1"/>
    </source>
</evidence>
<dbReference type="InterPro" id="IPR011050">
    <property type="entry name" value="Pectin_lyase_fold/virulence"/>
</dbReference>
<dbReference type="Pfam" id="PF05048">
    <property type="entry name" value="NosD"/>
    <property type="match status" value="1"/>
</dbReference>
<dbReference type="AlphaFoldDB" id="A0A1F5S7I9"/>
<evidence type="ECO:0000259" key="1">
    <source>
        <dbReference type="Pfam" id="PF05048"/>
    </source>
</evidence>
<evidence type="ECO:0000313" key="3">
    <source>
        <dbReference type="Proteomes" id="UP000178323"/>
    </source>
</evidence>
<protein>
    <recommendedName>
        <fullName evidence="1">Periplasmic copper-binding protein NosD beta helix domain-containing protein</fullName>
    </recommendedName>
</protein>
<gene>
    <name evidence="2" type="ORF">A2Y83_00385</name>
</gene>
<name>A0A1F5S7I9_9BACT</name>
<sequence>MKVYNMKKFILITIIATSIAILARVKTVYAANCGGATVCNCGDTVTSNYILNADLTCTGHGLVVGADGITINGGNHTITGDGGSTDYGINNTSGYDNITIQDFANITNFNTGIFLMMSAGSTIQNITIGSNYYGIFFSSSSSNTLTSNIFNLNKYSIFLNDSSSNTLSGNTVNSKYKGIVLGLSSLNTLTGNIFLSNVEGINLSLSSSNILTSNIFLSNVKDVVSIGSTNTYSSNQFKHNANNKMLTYTDVARTKDLNDVVTFNTSMFDLNGNACPACAYTTTTSPAENVATNRTDNNLSSSFTVTRPGTYSMIFTITDSDNNSTERNFIFFVDDIGTQITRYYFREINPTHGQPADTDAKSLLFTPPTNTETWSCSIWVQNSPDEIPIYPLANLLGADTYTWYKQNVVSGAYIGVQRYIILIC</sequence>
<proteinExistence type="predicted"/>
<dbReference type="Proteomes" id="UP000178323">
    <property type="component" value="Unassembled WGS sequence"/>
</dbReference>
<comment type="caution">
    <text evidence="2">The sequence shown here is derived from an EMBL/GenBank/DDBJ whole genome shotgun (WGS) entry which is preliminary data.</text>
</comment>
<dbReference type="InterPro" id="IPR022441">
    <property type="entry name" value="Para_beta_helix_rpt-2"/>
</dbReference>
<dbReference type="Gene3D" id="2.160.20.10">
    <property type="entry name" value="Single-stranded right-handed beta-helix, Pectin lyase-like"/>
    <property type="match status" value="1"/>
</dbReference>
<reference evidence="2 3" key="1">
    <citation type="journal article" date="2016" name="Nat. Commun.">
        <title>Thousands of microbial genomes shed light on interconnected biogeochemical processes in an aquifer system.</title>
        <authorList>
            <person name="Anantharaman K."/>
            <person name="Brown C.T."/>
            <person name="Hug L.A."/>
            <person name="Sharon I."/>
            <person name="Castelle C.J."/>
            <person name="Probst A.J."/>
            <person name="Thomas B.C."/>
            <person name="Singh A."/>
            <person name="Wilkins M.J."/>
            <person name="Karaoz U."/>
            <person name="Brodie E.L."/>
            <person name="Williams K.H."/>
            <person name="Hubbard S.S."/>
            <person name="Banfield J.F."/>
        </authorList>
    </citation>
    <scope>NUCLEOTIDE SEQUENCE [LARGE SCALE GENOMIC DNA]</scope>
</reference>
<dbReference type="InterPro" id="IPR007742">
    <property type="entry name" value="NosD_dom"/>
</dbReference>
<accession>A0A1F5S7I9</accession>
<dbReference type="EMBL" id="MFFS01000018">
    <property type="protein sequence ID" value="OGF22639.1"/>
    <property type="molecule type" value="Genomic_DNA"/>
</dbReference>
<dbReference type="SUPFAM" id="SSF51126">
    <property type="entry name" value="Pectin lyase-like"/>
    <property type="match status" value="1"/>
</dbReference>